<sequence length="209" mass="23869">MGCRIVTGTVPEGRVALPAPPTRHALTKQWAFLLIHSDDKTPTRAEPDSRPQQSLARLRTLFIHQASCTTTIKNWFAEPKRGRVNFGDELRDGRLSSVVNNKNIDAVRRMIKTIRHVTYHAIQAFLGIGTSQIQSNLHTHFGVKKLCSWWITHNLTEPKKTDSVTWSNAILTRFKEGASNLVWVIVTGDKTWIYCYNSKKKQQSTVWIY</sequence>
<dbReference type="Proteomes" id="UP000299102">
    <property type="component" value="Unassembled WGS sequence"/>
</dbReference>
<accession>A0A4C1US75</accession>
<dbReference type="OrthoDB" id="10017160at2759"/>
<organism evidence="1 2">
    <name type="scientific">Eumeta variegata</name>
    <name type="common">Bagworm moth</name>
    <name type="synonym">Eumeta japonica</name>
    <dbReference type="NCBI Taxonomy" id="151549"/>
    <lineage>
        <taxon>Eukaryota</taxon>
        <taxon>Metazoa</taxon>
        <taxon>Ecdysozoa</taxon>
        <taxon>Arthropoda</taxon>
        <taxon>Hexapoda</taxon>
        <taxon>Insecta</taxon>
        <taxon>Pterygota</taxon>
        <taxon>Neoptera</taxon>
        <taxon>Endopterygota</taxon>
        <taxon>Lepidoptera</taxon>
        <taxon>Glossata</taxon>
        <taxon>Ditrysia</taxon>
        <taxon>Tineoidea</taxon>
        <taxon>Psychidae</taxon>
        <taxon>Oiketicinae</taxon>
        <taxon>Eumeta</taxon>
    </lineage>
</organism>
<dbReference type="AlphaFoldDB" id="A0A4C1US75"/>
<name>A0A4C1US75_EUMVA</name>
<reference evidence="1 2" key="1">
    <citation type="journal article" date="2019" name="Commun. Biol.">
        <title>The bagworm genome reveals a unique fibroin gene that provides high tensile strength.</title>
        <authorList>
            <person name="Kono N."/>
            <person name="Nakamura H."/>
            <person name="Ohtoshi R."/>
            <person name="Tomita M."/>
            <person name="Numata K."/>
            <person name="Arakawa K."/>
        </authorList>
    </citation>
    <scope>NUCLEOTIDE SEQUENCE [LARGE SCALE GENOMIC DNA]</scope>
</reference>
<dbReference type="PANTHER" id="PTHR46060">
    <property type="entry name" value="MARINER MOS1 TRANSPOSASE-LIKE PROTEIN"/>
    <property type="match status" value="1"/>
</dbReference>
<dbReference type="EMBL" id="BGZK01000215">
    <property type="protein sequence ID" value="GBP29070.1"/>
    <property type="molecule type" value="Genomic_DNA"/>
</dbReference>
<dbReference type="InterPro" id="IPR052709">
    <property type="entry name" value="Transposase-MT_Hybrid"/>
</dbReference>
<evidence type="ECO:0008006" key="3">
    <source>
        <dbReference type="Google" id="ProtNLM"/>
    </source>
</evidence>
<dbReference type="PANTHER" id="PTHR46060:SF1">
    <property type="entry name" value="MARINER MOS1 TRANSPOSASE-LIKE PROTEIN"/>
    <property type="match status" value="1"/>
</dbReference>
<gene>
    <name evidence="1" type="ORF">EVAR_10886_1</name>
</gene>
<evidence type="ECO:0000313" key="1">
    <source>
        <dbReference type="EMBL" id="GBP29070.1"/>
    </source>
</evidence>
<keyword evidence="2" id="KW-1185">Reference proteome</keyword>
<dbReference type="STRING" id="151549.A0A4C1US75"/>
<comment type="caution">
    <text evidence="1">The sequence shown here is derived from an EMBL/GenBank/DDBJ whole genome shotgun (WGS) entry which is preliminary data.</text>
</comment>
<proteinExistence type="predicted"/>
<protein>
    <recommendedName>
        <fullName evidence="3">Histone-lysine N-methyltransferase SETMAR</fullName>
    </recommendedName>
</protein>
<evidence type="ECO:0000313" key="2">
    <source>
        <dbReference type="Proteomes" id="UP000299102"/>
    </source>
</evidence>